<dbReference type="Proteomes" id="UP000186601">
    <property type="component" value="Unassembled WGS sequence"/>
</dbReference>
<sequence length="345" mass="38636">MTDNGKHIKRPEEVDRDQQPDMVDVERQGEGVAEQSKLPKLPSEVGKGSSGVTAVVPSETDIIEISMPKPRVSAPEPRISAPEVLETTSAQIQSATNNTEVQLNHVDREDTSLDATRETICNGKQWAAYVEKGEDGDKDDNVEKDDDVDNNVEEDADVEEDKSDEDNDVEEDKSDEDNMPQASVRKLKSRAEREARQGMKAGNQGKFHGAQLELLESFMPAYSNIGQRGKNTSLSSFWHTVTKLQSIKGWFRYRSKLIDCSVSNLWKATLASLCTPAGRAPKAVSAWMLYSQKNKEKIGQLYAECKVTDKSKSIGLWNVIAHECFNKEPKEVCNMFQRSQRRSMH</sequence>
<evidence type="ECO:0000313" key="2">
    <source>
        <dbReference type="EMBL" id="PSS10999.1"/>
    </source>
</evidence>
<proteinExistence type="predicted"/>
<dbReference type="EMBL" id="MLYV02000322">
    <property type="protein sequence ID" value="PSS10999.1"/>
    <property type="molecule type" value="Genomic_DNA"/>
</dbReference>
<organism evidence="2 3">
    <name type="scientific">Hermanssonia centrifuga</name>
    <dbReference type="NCBI Taxonomy" id="98765"/>
    <lineage>
        <taxon>Eukaryota</taxon>
        <taxon>Fungi</taxon>
        <taxon>Dikarya</taxon>
        <taxon>Basidiomycota</taxon>
        <taxon>Agaricomycotina</taxon>
        <taxon>Agaricomycetes</taxon>
        <taxon>Polyporales</taxon>
        <taxon>Meruliaceae</taxon>
        <taxon>Hermanssonia</taxon>
    </lineage>
</organism>
<feature type="compositionally biased region" description="Basic and acidic residues" evidence="1">
    <location>
        <begin position="131"/>
        <end position="141"/>
    </location>
</feature>
<dbReference type="AlphaFoldDB" id="A0A2R6QM48"/>
<feature type="compositionally biased region" description="Basic and acidic residues" evidence="1">
    <location>
        <begin position="1"/>
        <end position="29"/>
    </location>
</feature>
<gene>
    <name evidence="2" type="ORF">PHLCEN_2v3350</name>
</gene>
<protein>
    <submittedName>
        <fullName evidence="2">Uncharacterized protein</fullName>
    </submittedName>
</protein>
<feature type="region of interest" description="Disordered" evidence="1">
    <location>
        <begin position="131"/>
        <end position="204"/>
    </location>
</feature>
<evidence type="ECO:0000256" key="1">
    <source>
        <dbReference type="SAM" id="MobiDB-lite"/>
    </source>
</evidence>
<keyword evidence="3" id="KW-1185">Reference proteome</keyword>
<feature type="compositionally biased region" description="Acidic residues" evidence="1">
    <location>
        <begin position="142"/>
        <end position="178"/>
    </location>
</feature>
<accession>A0A2R6QM48</accession>
<evidence type="ECO:0000313" key="3">
    <source>
        <dbReference type="Proteomes" id="UP000186601"/>
    </source>
</evidence>
<name>A0A2R6QM48_9APHY</name>
<feature type="region of interest" description="Disordered" evidence="1">
    <location>
        <begin position="1"/>
        <end position="53"/>
    </location>
</feature>
<reference evidence="2 3" key="1">
    <citation type="submission" date="2018-02" db="EMBL/GenBank/DDBJ databases">
        <title>Genome sequence of the basidiomycete white-rot fungus Phlebia centrifuga.</title>
        <authorList>
            <person name="Granchi Z."/>
            <person name="Peng M."/>
            <person name="de Vries R.P."/>
            <person name="Hilden K."/>
            <person name="Makela M.R."/>
            <person name="Grigoriev I."/>
            <person name="Riley R."/>
        </authorList>
    </citation>
    <scope>NUCLEOTIDE SEQUENCE [LARGE SCALE GENOMIC DNA]</scope>
    <source>
        <strain evidence="2 3">FBCC195</strain>
    </source>
</reference>
<comment type="caution">
    <text evidence="2">The sequence shown here is derived from an EMBL/GenBank/DDBJ whole genome shotgun (WGS) entry which is preliminary data.</text>
</comment>